<evidence type="ECO:0000313" key="3">
    <source>
        <dbReference type="Proteomes" id="UP000275256"/>
    </source>
</evidence>
<evidence type="ECO:0000256" key="1">
    <source>
        <dbReference type="SAM" id="Phobius"/>
    </source>
</evidence>
<dbReference type="Proteomes" id="UP000275256">
    <property type="component" value="Unassembled WGS sequence"/>
</dbReference>
<feature type="transmembrane region" description="Helical" evidence="1">
    <location>
        <begin position="7"/>
        <end position="26"/>
    </location>
</feature>
<dbReference type="OrthoDB" id="5124723at2"/>
<keyword evidence="1" id="KW-0812">Transmembrane</keyword>
<sequence>MREQVRGGLIAGLISAVIWMMITVLVGMDKAAIVGGGLLFLVGTMLITMAVSGIISRGMTSRAA</sequence>
<name>A0A3M0GJV9_9ACTN</name>
<organism evidence="2 3">
    <name type="scientific">Tessaracoccus antarcticus</name>
    <dbReference type="NCBI Taxonomy" id="2479848"/>
    <lineage>
        <taxon>Bacteria</taxon>
        <taxon>Bacillati</taxon>
        <taxon>Actinomycetota</taxon>
        <taxon>Actinomycetes</taxon>
        <taxon>Propionibacteriales</taxon>
        <taxon>Propionibacteriaceae</taxon>
        <taxon>Tessaracoccus</taxon>
    </lineage>
</organism>
<proteinExistence type="predicted"/>
<accession>A0A3M0GJV9</accession>
<gene>
    <name evidence="2" type="ORF">EAX62_04785</name>
</gene>
<keyword evidence="3" id="KW-1185">Reference proteome</keyword>
<comment type="caution">
    <text evidence="2">The sequence shown here is derived from an EMBL/GenBank/DDBJ whole genome shotgun (WGS) entry which is preliminary data.</text>
</comment>
<feature type="transmembrane region" description="Helical" evidence="1">
    <location>
        <begin position="32"/>
        <end position="55"/>
    </location>
</feature>
<keyword evidence="1" id="KW-0472">Membrane</keyword>
<keyword evidence="1" id="KW-1133">Transmembrane helix</keyword>
<dbReference type="EMBL" id="REFW01000001">
    <property type="protein sequence ID" value="RMB61913.1"/>
    <property type="molecule type" value="Genomic_DNA"/>
</dbReference>
<protein>
    <submittedName>
        <fullName evidence="2">Uncharacterized protein</fullName>
    </submittedName>
</protein>
<dbReference type="AlphaFoldDB" id="A0A3M0GJV9"/>
<dbReference type="RefSeq" id="WP_121900461.1">
    <property type="nucleotide sequence ID" value="NZ_REFW01000001.1"/>
</dbReference>
<reference evidence="2 3" key="1">
    <citation type="submission" date="2018-10" db="EMBL/GenBank/DDBJ databases">
        <title>Tessaracoccus antarcticuss sp. nov., isolated from sediment.</title>
        <authorList>
            <person name="Zhou L.Y."/>
            <person name="Du Z.J."/>
        </authorList>
    </citation>
    <scope>NUCLEOTIDE SEQUENCE [LARGE SCALE GENOMIC DNA]</scope>
    <source>
        <strain evidence="2 3">JDX10</strain>
    </source>
</reference>
<evidence type="ECO:0000313" key="2">
    <source>
        <dbReference type="EMBL" id="RMB61913.1"/>
    </source>
</evidence>